<accession>A0A0H2R3M7</accession>
<dbReference type="EMBL" id="KQ086209">
    <property type="protein sequence ID" value="KLO06414.1"/>
    <property type="molecule type" value="Genomic_DNA"/>
</dbReference>
<organism evidence="1 2">
    <name type="scientific">Schizopora paradoxa</name>
    <dbReference type="NCBI Taxonomy" id="27342"/>
    <lineage>
        <taxon>Eukaryota</taxon>
        <taxon>Fungi</taxon>
        <taxon>Dikarya</taxon>
        <taxon>Basidiomycota</taxon>
        <taxon>Agaricomycotina</taxon>
        <taxon>Agaricomycetes</taxon>
        <taxon>Hymenochaetales</taxon>
        <taxon>Schizoporaceae</taxon>
        <taxon>Schizopora</taxon>
    </lineage>
</organism>
<dbReference type="Proteomes" id="UP000053477">
    <property type="component" value="Unassembled WGS sequence"/>
</dbReference>
<dbReference type="InParanoid" id="A0A0H2R3M7"/>
<dbReference type="AlphaFoldDB" id="A0A0H2R3M7"/>
<name>A0A0H2R3M7_9AGAM</name>
<sequence length="137" mass="15322">MYCYHLHARIPNVCSPSVPTSSTRWPCQHHPRALDSSTRRTSGGTAFITGPLAFDSTLTIRLHTGQEPQRQLRMSMASTGKWIGLPTQFAQTNDAHRCLCVPTTLRFDEHADKGGGEVAMRAVRREGDSGRRKKMSW</sequence>
<protein>
    <submittedName>
        <fullName evidence="1">Uncharacterized protein</fullName>
    </submittedName>
</protein>
<evidence type="ECO:0000313" key="1">
    <source>
        <dbReference type="EMBL" id="KLO06414.1"/>
    </source>
</evidence>
<keyword evidence="2" id="KW-1185">Reference proteome</keyword>
<reference evidence="1 2" key="1">
    <citation type="submission" date="2015-04" db="EMBL/GenBank/DDBJ databases">
        <title>Complete genome sequence of Schizopora paradoxa KUC8140, a cosmopolitan wood degrader in East Asia.</title>
        <authorList>
            <consortium name="DOE Joint Genome Institute"/>
            <person name="Min B."/>
            <person name="Park H."/>
            <person name="Jang Y."/>
            <person name="Kim J.-J."/>
            <person name="Kim K.H."/>
            <person name="Pangilinan J."/>
            <person name="Lipzen A."/>
            <person name="Riley R."/>
            <person name="Grigoriev I.V."/>
            <person name="Spatafora J.W."/>
            <person name="Choi I.-G."/>
        </authorList>
    </citation>
    <scope>NUCLEOTIDE SEQUENCE [LARGE SCALE GENOMIC DNA]</scope>
    <source>
        <strain evidence="1 2">KUC8140</strain>
    </source>
</reference>
<proteinExistence type="predicted"/>
<gene>
    <name evidence="1" type="ORF">SCHPADRAFT_910364</name>
</gene>
<evidence type="ECO:0000313" key="2">
    <source>
        <dbReference type="Proteomes" id="UP000053477"/>
    </source>
</evidence>